<gene>
    <name evidence="2" type="ORF">H8923_06605</name>
</gene>
<reference evidence="2 3" key="1">
    <citation type="submission" date="2020-08" db="EMBL/GenBank/DDBJ databases">
        <authorList>
            <person name="Liu C."/>
            <person name="Sun Q."/>
        </authorList>
    </citation>
    <scope>NUCLEOTIDE SEQUENCE [LARGE SCALE GENOMIC DNA]</scope>
    <source>
        <strain evidence="2 3">NSJ-18</strain>
    </source>
</reference>
<keyword evidence="3" id="KW-1185">Reference proteome</keyword>
<evidence type="ECO:0000313" key="3">
    <source>
        <dbReference type="Proteomes" id="UP000609849"/>
    </source>
</evidence>
<dbReference type="EMBL" id="JACRWE010000003">
    <property type="protein sequence ID" value="MBC5996428.1"/>
    <property type="molecule type" value="Genomic_DNA"/>
</dbReference>
<comment type="caution">
    <text evidence="2">The sequence shown here is derived from an EMBL/GenBank/DDBJ whole genome shotgun (WGS) entry which is preliminary data.</text>
</comment>
<evidence type="ECO:0000256" key="1">
    <source>
        <dbReference type="SAM" id="Coils"/>
    </source>
</evidence>
<keyword evidence="1" id="KW-0175">Coiled coil</keyword>
<protein>
    <submittedName>
        <fullName evidence="2">Uncharacterized protein</fullName>
    </submittedName>
</protein>
<evidence type="ECO:0000313" key="2">
    <source>
        <dbReference type="EMBL" id="MBC5996428.1"/>
    </source>
</evidence>
<sequence length="433" mass="51079">MLNLKKMLNGNSIRIGKDYKNLNGGEIRTLLYLQCLSNVNNYVVLTNTHVLRGLIDMHVKTIKKHLISLESKNRIKIYGDINNYCSIEIIKDETFEIYENIEFVLDMLNGLNDAELKLYCIMSSHLNFKENKNYIYPALETLVKEYYTDEELNDNLENEIRYINRIKNKLIEKGFIKKIAAFYFYKENKENLGKSTLGYFLNTGKHDVQNNEYMQFIYSQIDTYNNTHTNKMDLADIKYLKKCKYNYLDKYIYKDKIEDSVETSEVVEEIIEVKTSESNKDIFALFKDIMNETPNKALFDRAYNKIKSINKKYTDDIIYQTIYDDRNSLYSICDNCGTNAHKINSIFKFVKDNIDENIKMNENVRECECYTKDYSDSELDWFDYDKIDIPKSKVHTESRKRRSLNDILNGIAENKVESMVIIPDVVGTIFEEN</sequence>
<dbReference type="RefSeq" id="WP_172976765.1">
    <property type="nucleotide sequence ID" value="NZ_JACRWE010000003.1"/>
</dbReference>
<accession>A0ABR7JNW1</accession>
<feature type="coiled-coil region" evidence="1">
    <location>
        <begin position="139"/>
        <end position="173"/>
    </location>
</feature>
<name>A0ABR7JNW1_9FIRM</name>
<dbReference type="Proteomes" id="UP000609849">
    <property type="component" value="Unassembled WGS sequence"/>
</dbReference>
<proteinExistence type="predicted"/>
<organism evidence="2 3">
    <name type="scientific">Romboutsia faecis</name>
    <dbReference type="NCBI Taxonomy" id="2764597"/>
    <lineage>
        <taxon>Bacteria</taxon>
        <taxon>Bacillati</taxon>
        <taxon>Bacillota</taxon>
        <taxon>Clostridia</taxon>
        <taxon>Peptostreptococcales</taxon>
        <taxon>Peptostreptococcaceae</taxon>
        <taxon>Romboutsia</taxon>
    </lineage>
</organism>